<organism evidence="2 3">
    <name type="scientific">Trichinella zimbabwensis</name>
    <dbReference type="NCBI Taxonomy" id="268475"/>
    <lineage>
        <taxon>Eukaryota</taxon>
        <taxon>Metazoa</taxon>
        <taxon>Ecdysozoa</taxon>
        <taxon>Nematoda</taxon>
        <taxon>Enoplea</taxon>
        <taxon>Dorylaimia</taxon>
        <taxon>Trichinellida</taxon>
        <taxon>Trichinellidae</taxon>
        <taxon>Trichinella</taxon>
    </lineage>
</organism>
<reference evidence="2 3" key="1">
    <citation type="submission" date="2015-01" db="EMBL/GenBank/DDBJ databases">
        <title>Evolution of Trichinella species and genotypes.</title>
        <authorList>
            <person name="Korhonen P.K."/>
            <person name="Edoardo P."/>
            <person name="Giuseppe L.R."/>
            <person name="Gasser R.B."/>
        </authorList>
    </citation>
    <scope>NUCLEOTIDE SEQUENCE [LARGE SCALE GENOMIC DNA]</scope>
    <source>
        <strain evidence="2">ISS1029</strain>
    </source>
</reference>
<keyword evidence="3" id="KW-1185">Reference proteome</keyword>
<dbReference type="AlphaFoldDB" id="A0A0V1G8M4"/>
<keyword evidence="1" id="KW-0472">Membrane</keyword>
<comment type="caution">
    <text evidence="2">The sequence shown here is derived from an EMBL/GenBank/DDBJ whole genome shotgun (WGS) entry which is preliminary data.</text>
</comment>
<gene>
    <name evidence="2" type="ORF">T11_17395</name>
</gene>
<dbReference type="Proteomes" id="UP000055024">
    <property type="component" value="Unassembled WGS sequence"/>
</dbReference>
<feature type="transmembrane region" description="Helical" evidence="1">
    <location>
        <begin position="6"/>
        <end position="25"/>
    </location>
</feature>
<name>A0A0V1G8M4_9BILA</name>
<evidence type="ECO:0000313" key="2">
    <source>
        <dbReference type="EMBL" id="KRY94485.1"/>
    </source>
</evidence>
<keyword evidence="1" id="KW-0812">Transmembrane</keyword>
<sequence>MQPATRFVKFRNFLAIAFSVFTFYVKKRFSKCFDGYGF</sequence>
<evidence type="ECO:0000256" key="1">
    <source>
        <dbReference type="SAM" id="Phobius"/>
    </source>
</evidence>
<dbReference type="EMBL" id="JYDP01004952">
    <property type="protein sequence ID" value="KRY94485.1"/>
    <property type="molecule type" value="Genomic_DNA"/>
</dbReference>
<accession>A0A0V1G8M4</accession>
<keyword evidence="1" id="KW-1133">Transmembrane helix</keyword>
<proteinExistence type="predicted"/>
<evidence type="ECO:0000313" key="3">
    <source>
        <dbReference type="Proteomes" id="UP000055024"/>
    </source>
</evidence>
<protein>
    <submittedName>
        <fullName evidence="2">Uncharacterized protein</fullName>
    </submittedName>
</protein>